<dbReference type="AlphaFoldDB" id="A0AAW1J4W2"/>
<name>A0AAW1J4W2_SAPOF</name>
<evidence type="ECO:0000313" key="2">
    <source>
        <dbReference type="Proteomes" id="UP001443914"/>
    </source>
</evidence>
<dbReference type="Gene3D" id="3.30.420.10">
    <property type="entry name" value="Ribonuclease H-like superfamily/Ribonuclease H"/>
    <property type="match status" value="1"/>
</dbReference>
<organism evidence="1 2">
    <name type="scientific">Saponaria officinalis</name>
    <name type="common">Common soapwort</name>
    <name type="synonym">Lychnis saponaria</name>
    <dbReference type="NCBI Taxonomy" id="3572"/>
    <lineage>
        <taxon>Eukaryota</taxon>
        <taxon>Viridiplantae</taxon>
        <taxon>Streptophyta</taxon>
        <taxon>Embryophyta</taxon>
        <taxon>Tracheophyta</taxon>
        <taxon>Spermatophyta</taxon>
        <taxon>Magnoliopsida</taxon>
        <taxon>eudicotyledons</taxon>
        <taxon>Gunneridae</taxon>
        <taxon>Pentapetalae</taxon>
        <taxon>Caryophyllales</taxon>
        <taxon>Caryophyllaceae</taxon>
        <taxon>Caryophylleae</taxon>
        <taxon>Saponaria</taxon>
    </lineage>
</organism>
<keyword evidence="2" id="KW-1185">Reference proteome</keyword>
<comment type="caution">
    <text evidence="1">The sequence shown here is derived from an EMBL/GenBank/DDBJ whole genome shotgun (WGS) entry which is preliminary data.</text>
</comment>
<evidence type="ECO:0000313" key="1">
    <source>
        <dbReference type="EMBL" id="KAK9698318.1"/>
    </source>
</evidence>
<protein>
    <recommendedName>
        <fullName evidence="3">Transposase</fullName>
    </recommendedName>
</protein>
<sequence length="453" mass="51660">MGKGFLTTNEKDGMVHFILANLKNGEPELGIIGDAAAKWRVTRKTAGKWWGRAKEKMALGEPIHLPSHKMGNTNKPRVIIDKEAIKAIPKKKRGSMDKLSKQLGIGYGTIQRWVKSGSLKKHINALHPSLTDANKFQRLIFSLNSTFLDSGDLNVKFKDMSNHVHIDEKWFYLTKTTDTYYILPEEDEPYRSCQSRRFITKVMFMCAVSRPIIDNDGEVIFDGKIGIFPFIEKEPAKRKSKHRAAGVMITKATKSVTKEVIKTCLITKIIPAIKAKWPTNACKTIYIQQDNAKPHISNEDPDFRVAADSDDFNIKLMFQPPNSPDLNINDLGFFRSIQSLQNEEPANNTEELVAAVEKAYEMHLPSKLKDNFLTLQSVMIEILNFKGHNNFKIPHMRKWVLQREGRLPKDLIVEENLVNECLTYLVEHGYESEIQSSRNQLSYNLGDEVLNMV</sequence>
<dbReference type="EMBL" id="JBDFQZ010000008">
    <property type="protein sequence ID" value="KAK9698318.1"/>
    <property type="molecule type" value="Genomic_DNA"/>
</dbReference>
<dbReference type="InterPro" id="IPR036397">
    <property type="entry name" value="RNaseH_sf"/>
</dbReference>
<accession>A0AAW1J4W2</accession>
<dbReference type="PANTHER" id="PTHR47169:SF2">
    <property type="entry name" value="OS01G0541250 PROTEIN"/>
    <property type="match status" value="1"/>
</dbReference>
<gene>
    <name evidence="1" type="ORF">RND81_08G095800</name>
</gene>
<evidence type="ECO:0008006" key="3">
    <source>
        <dbReference type="Google" id="ProtNLM"/>
    </source>
</evidence>
<dbReference type="GO" id="GO:0003676">
    <property type="term" value="F:nucleic acid binding"/>
    <property type="evidence" value="ECO:0007669"/>
    <property type="project" value="InterPro"/>
</dbReference>
<dbReference type="PANTHER" id="PTHR47169">
    <property type="entry name" value="OS01G0541250 PROTEIN"/>
    <property type="match status" value="1"/>
</dbReference>
<proteinExistence type="predicted"/>
<dbReference type="Proteomes" id="UP001443914">
    <property type="component" value="Unassembled WGS sequence"/>
</dbReference>
<reference evidence="1" key="1">
    <citation type="submission" date="2024-03" db="EMBL/GenBank/DDBJ databases">
        <title>WGS assembly of Saponaria officinalis var. Norfolk2.</title>
        <authorList>
            <person name="Jenkins J."/>
            <person name="Shu S."/>
            <person name="Grimwood J."/>
            <person name="Barry K."/>
            <person name="Goodstein D."/>
            <person name="Schmutz J."/>
            <person name="Leebens-Mack J."/>
            <person name="Osbourn A."/>
        </authorList>
    </citation>
    <scope>NUCLEOTIDE SEQUENCE [LARGE SCALE GENOMIC DNA]</scope>
    <source>
        <strain evidence="1">JIC</strain>
    </source>
</reference>